<reference evidence="2 3" key="1">
    <citation type="submission" date="2019-04" db="EMBL/GenBank/DDBJ databases">
        <authorList>
            <consortium name="DOE Joint Genome Institute"/>
            <person name="Mondo S."/>
            <person name="Kjaerbolling I."/>
            <person name="Vesth T."/>
            <person name="Frisvad J.C."/>
            <person name="Nybo J.L."/>
            <person name="Theobald S."/>
            <person name="Kildgaard S."/>
            <person name="Isbrandt T."/>
            <person name="Kuo A."/>
            <person name="Sato A."/>
            <person name="Lyhne E.K."/>
            <person name="Kogle M.E."/>
            <person name="Wiebenga A."/>
            <person name="Kun R.S."/>
            <person name="Lubbers R.J."/>
            <person name="Makela M.R."/>
            <person name="Barry K."/>
            <person name="Chovatia M."/>
            <person name="Clum A."/>
            <person name="Daum C."/>
            <person name="Haridas S."/>
            <person name="He G."/>
            <person name="LaButti K."/>
            <person name="Lipzen A."/>
            <person name="Riley R."/>
            <person name="Salamov A."/>
            <person name="Simmons B.A."/>
            <person name="Magnuson J.K."/>
            <person name="Henrissat B."/>
            <person name="Mortensen U.H."/>
            <person name="Larsen T.O."/>
            <person name="Devries R.P."/>
            <person name="Grigoriev I.V."/>
            <person name="Machida M."/>
            <person name="Baker S.E."/>
            <person name="Andersen M.R."/>
            <person name="Cantor M.N."/>
            <person name="Hua S.X."/>
        </authorList>
    </citation>
    <scope>NUCLEOTIDE SEQUENCE [LARGE SCALE GENOMIC DNA]</scope>
    <source>
        <strain evidence="2 3">CBS 117616</strain>
    </source>
</reference>
<name>A0ABQ6WFQ1_9EURO</name>
<dbReference type="EMBL" id="ML735759">
    <property type="protein sequence ID" value="KAE8415967.1"/>
    <property type="molecule type" value="Genomic_DNA"/>
</dbReference>
<dbReference type="Proteomes" id="UP000325395">
    <property type="component" value="Unassembled WGS sequence"/>
</dbReference>
<evidence type="ECO:0000256" key="1">
    <source>
        <dbReference type="SAM" id="Phobius"/>
    </source>
</evidence>
<proteinExistence type="predicted"/>
<organism evidence="2 3">
    <name type="scientific">Aspergillus pseudocaelatus</name>
    <dbReference type="NCBI Taxonomy" id="1825620"/>
    <lineage>
        <taxon>Eukaryota</taxon>
        <taxon>Fungi</taxon>
        <taxon>Dikarya</taxon>
        <taxon>Ascomycota</taxon>
        <taxon>Pezizomycotina</taxon>
        <taxon>Eurotiomycetes</taxon>
        <taxon>Eurotiomycetidae</taxon>
        <taxon>Eurotiales</taxon>
        <taxon>Aspergillaceae</taxon>
        <taxon>Aspergillus</taxon>
        <taxon>Aspergillus subgen. Circumdati</taxon>
    </lineage>
</organism>
<protein>
    <recommendedName>
        <fullName evidence="4">Transmembrane protein 107</fullName>
    </recommendedName>
</protein>
<gene>
    <name evidence="2" type="ORF">BDV36DRAFT_261591</name>
</gene>
<evidence type="ECO:0000313" key="3">
    <source>
        <dbReference type="Proteomes" id="UP000325395"/>
    </source>
</evidence>
<evidence type="ECO:0008006" key="4">
    <source>
        <dbReference type="Google" id="ProtNLM"/>
    </source>
</evidence>
<feature type="transmembrane region" description="Helical" evidence="1">
    <location>
        <begin position="7"/>
        <end position="32"/>
    </location>
</feature>
<keyword evidence="3" id="KW-1185">Reference proteome</keyword>
<evidence type="ECO:0000313" key="2">
    <source>
        <dbReference type="EMBL" id="KAE8415967.1"/>
    </source>
</evidence>
<keyword evidence="1" id="KW-1133">Transmembrane helix</keyword>
<keyword evidence="1" id="KW-0812">Transmembrane</keyword>
<accession>A0ABQ6WFQ1</accession>
<keyword evidence="1" id="KW-0472">Membrane</keyword>
<sequence>MHNARIYTFLLSHIGIVLFIMYEELFGVFALVVSTECLCWLFLMIVCIASGLPSLIIEIRFYADRLMSCDDAA</sequence>
<feature type="transmembrane region" description="Helical" evidence="1">
    <location>
        <begin position="38"/>
        <end position="57"/>
    </location>
</feature>